<feature type="compositionally biased region" description="Polar residues" evidence="1">
    <location>
        <begin position="447"/>
        <end position="459"/>
    </location>
</feature>
<organism evidence="2 3">
    <name type="scientific">Chlorella vulgaris</name>
    <name type="common">Green alga</name>
    <dbReference type="NCBI Taxonomy" id="3077"/>
    <lineage>
        <taxon>Eukaryota</taxon>
        <taxon>Viridiplantae</taxon>
        <taxon>Chlorophyta</taxon>
        <taxon>core chlorophytes</taxon>
        <taxon>Trebouxiophyceae</taxon>
        <taxon>Chlorellales</taxon>
        <taxon>Chlorellaceae</taxon>
        <taxon>Chlorella clade</taxon>
        <taxon>Chlorella</taxon>
    </lineage>
</organism>
<evidence type="ECO:0000256" key="1">
    <source>
        <dbReference type="SAM" id="MobiDB-lite"/>
    </source>
</evidence>
<dbReference type="EMBL" id="SIDB01000011">
    <property type="protein sequence ID" value="KAI3426321.1"/>
    <property type="molecule type" value="Genomic_DNA"/>
</dbReference>
<keyword evidence="3" id="KW-1185">Reference proteome</keyword>
<accession>A0A9D4TIG7</accession>
<feature type="compositionally biased region" description="Basic and acidic residues" evidence="1">
    <location>
        <begin position="587"/>
        <end position="600"/>
    </location>
</feature>
<feature type="region of interest" description="Disordered" evidence="1">
    <location>
        <begin position="157"/>
        <end position="221"/>
    </location>
</feature>
<feature type="region of interest" description="Disordered" evidence="1">
    <location>
        <begin position="541"/>
        <end position="666"/>
    </location>
</feature>
<dbReference type="Proteomes" id="UP001055712">
    <property type="component" value="Unassembled WGS sequence"/>
</dbReference>
<reference evidence="2" key="1">
    <citation type="journal article" date="2019" name="Plant J.">
        <title>Chlorella vulgaris genome assembly and annotation reveals the molecular basis for metabolic acclimation to high light conditions.</title>
        <authorList>
            <person name="Cecchin M."/>
            <person name="Marcolungo L."/>
            <person name="Rossato M."/>
            <person name="Girolomoni L."/>
            <person name="Cosentino E."/>
            <person name="Cuine S."/>
            <person name="Li-Beisson Y."/>
            <person name="Delledonne M."/>
            <person name="Ballottari M."/>
        </authorList>
    </citation>
    <scope>NUCLEOTIDE SEQUENCE</scope>
    <source>
        <strain evidence="2">211/11P</strain>
    </source>
</reference>
<feature type="compositionally biased region" description="Basic and acidic residues" evidence="1">
    <location>
        <begin position="278"/>
        <end position="298"/>
    </location>
</feature>
<evidence type="ECO:0000313" key="2">
    <source>
        <dbReference type="EMBL" id="KAI3426321.1"/>
    </source>
</evidence>
<feature type="compositionally biased region" description="Low complexity" evidence="1">
    <location>
        <begin position="681"/>
        <end position="692"/>
    </location>
</feature>
<feature type="region of interest" description="Disordered" evidence="1">
    <location>
        <begin position="342"/>
        <end position="399"/>
    </location>
</feature>
<feature type="region of interest" description="Disordered" evidence="1">
    <location>
        <begin position="93"/>
        <end position="141"/>
    </location>
</feature>
<evidence type="ECO:0000313" key="3">
    <source>
        <dbReference type="Proteomes" id="UP001055712"/>
    </source>
</evidence>
<feature type="region of interest" description="Disordered" evidence="1">
    <location>
        <begin position="884"/>
        <end position="932"/>
    </location>
</feature>
<protein>
    <submittedName>
        <fullName evidence="2">Uncharacterized protein</fullName>
    </submittedName>
</protein>
<dbReference type="OrthoDB" id="10692748at2759"/>
<dbReference type="AlphaFoldDB" id="A0A9D4TIG7"/>
<proteinExistence type="predicted"/>
<feature type="compositionally biased region" description="Basic and acidic residues" evidence="1">
    <location>
        <begin position="541"/>
        <end position="581"/>
    </location>
</feature>
<reference evidence="2" key="2">
    <citation type="submission" date="2020-11" db="EMBL/GenBank/DDBJ databases">
        <authorList>
            <person name="Cecchin M."/>
            <person name="Marcolungo L."/>
            <person name="Rossato M."/>
            <person name="Girolomoni L."/>
            <person name="Cosentino E."/>
            <person name="Cuine S."/>
            <person name="Li-Beisson Y."/>
            <person name="Delledonne M."/>
            <person name="Ballottari M."/>
        </authorList>
    </citation>
    <scope>NUCLEOTIDE SEQUENCE</scope>
    <source>
        <strain evidence="2">211/11P</strain>
        <tissue evidence="2">Whole cell</tissue>
    </source>
</reference>
<feature type="region of interest" description="Disordered" evidence="1">
    <location>
        <begin position="435"/>
        <end position="501"/>
    </location>
</feature>
<comment type="caution">
    <text evidence="2">The sequence shown here is derived from an EMBL/GenBank/DDBJ whole genome shotgun (WGS) entry which is preliminary data.</text>
</comment>
<gene>
    <name evidence="2" type="ORF">D9Q98_008694</name>
</gene>
<feature type="region of interest" description="Disordered" evidence="1">
    <location>
        <begin position="681"/>
        <end position="744"/>
    </location>
</feature>
<name>A0A9D4TIG7_CHLVU</name>
<feature type="region of interest" description="Disordered" evidence="1">
    <location>
        <begin position="277"/>
        <end position="320"/>
    </location>
</feature>
<feature type="compositionally biased region" description="Low complexity" evidence="1">
    <location>
        <begin position="367"/>
        <end position="399"/>
    </location>
</feature>
<sequence length="1023" mass="110098">MIHARQEGGMMELLFGGPSVSDRLLRAEAQQRQQQYAAELYAQMAAKEQQRQRERAHSLRQSATLLQLRQQAPSAVLPVFNQTVNQPHVASLQEREAAHAQLPSGPAHAQMMPGRGWGAAPPPGYPVGGQPPSAQYAQQDDEQHWAGNYEQPAVHAGFQPAGWQGGEEQPRWQHDAAAQAQRRGHDAQTLTAASGRRSWHESDAAAPPLGRQAPSAEAGMPALPLPLPLPVVSGSSRGSTRPSLVAIGAGTGAATQREAEQRKRAAYQADLAAQMQLKQERQRQEKAAEQVADARKGGEAQAIQQRAAAGSYSGGSGPLRGVDGRVITDLNKVRQFQAHNQATVQPEGPPQHQEDSDAAGSIPAHWSTDAAASGGSSSWEAQAASPAHQHQQQQMHQLQQQLQQQHQQLQQMQQQEQLQQPQVQQLQLQQLLPSFHEQPPGWHTESRGQQPLSSQQQTHHALADPLNKPSSQLEPPQMQHAGSFPLAAPSAAEHAGGGRGVLPAAVVGGGGQQAVLRMRSDRPYASAVEDEARAARQADFKAGLERQMQDRARQRAEELQRRKKEDAAEDARLAQEQDRLRLQFSKEQAKQRAKQAEQQERGGQVFESSDVTVKFKPPPATRRQQQQQSSGSPAEGAANHRRSSAGAARLPQDAVSPSNAVGVGDSAPTVATNAVVAAGAELPQQPAPAATPSSRGLPGRPGNNEATTNDSKYEGQLSLPVSSQTTAPAPDQQPQHAPPALPPLMPAWLAPQIAAGIMPAQQPWGLPPLQAAQGSAMPPWTQQAPYPFGQPAPFELHPWIDGQGPSHFPFTPQLSSYQQRPPWLQQHQQQQAPPWLQQQLLQQVYGGGPHPMRLPPTWDAPPQQPYAPASLPLFQTSGVLSVRDSHADGLPVPPEARTQERETATEEPMAGTSTLLYSPKPQPPLPAKKQRQSEQEVNVLGQPVQVLRQRAPQLPTLVQASAPQQGVAVRRRFSWRRGASAAAGVVPAVATAPAPSAPAAGALTLWDDLLHDRPAAGPWERGP</sequence>